<feature type="transmembrane region" description="Helical" evidence="8">
    <location>
        <begin position="169"/>
        <end position="189"/>
    </location>
</feature>
<keyword evidence="3" id="KW-0813">Transport</keyword>
<proteinExistence type="inferred from homology"/>
<feature type="transmembrane region" description="Helical" evidence="8">
    <location>
        <begin position="6"/>
        <end position="24"/>
    </location>
</feature>
<feature type="transmembrane region" description="Helical" evidence="8">
    <location>
        <begin position="110"/>
        <end position="129"/>
    </location>
</feature>
<gene>
    <name evidence="9" type="ORF">ERS852407_03087</name>
</gene>
<keyword evidence="5 8" id="KW-0812">Transmembrane</keyword>
<dbReference type="InterPro" id="IPR004776">
    <property type="entry name" value="Mem_transp_PIN-like"/>
</dbReference>
<comment type="similarity">
    <text evidence="2">Belongs to the auxin efflux carrier (TC 2.A.69) family.</text>
</comment>
<evidence type="ECO:0000256" key="8">
    <source>
        <dbReference type="SAM" id="Phobius"/>
    </source>
</evidence>
<evidence type="ECO:0000256" key="5">
    <source>
        <dbReference type="ARBA" id="ARBA00022692"/>
    </source>
</evidence>
<evidence type="ECO:0000313" key="10">
    <source>
        <dbReference type="Proteomes" id="UP000095651"/>
    </source>
</evidence>
<dbReference type="InterPro" id="IPR038770">
    <property type="entry name" value="Na+/solute_symporter_sf"/>
</dbReference>
<feature type="transmembrane region" description="Helical" evidence="8">
    <location>
        <begin position="36"/>
        <end position="53"/>
    </location>
</feature>
<keyword evidence="4" id="KW-1003">Cell membrane</keyword>
<feature type="transmembrane region" description="Helical" evidence="8">
    <location>
        <begin position="201"/>
        <end position="219"/>
    </location>
</feature>
<evidence type="ECO:0000256" key="6">
    <source>
        <dbReference type="ARBA" id="ARBA00022989"/>
    </source>
</evidence>
<dbReference type="Gene3D" id="1.20.1530.20">
    <property type="match status" value="1"/>
</dbReference>
<evidence type="ECO:0000256" key="2">
    <source>
        <dbReference type="ARBA" id="ARBA00010145"/>
    </source>
</evidence>
<evidence type="ECO:0000256" key="7">
    <source>
        <dbReference type="ARBA" id="ARBA00023136"/>
    </source>
</evidence>
<feature type="transmembrane region" description="Helical" evidence="8">
    <location>
        <begin position="231"/>
        <end position="253"/>
    </location>
</feature>
<feature type="transmembrane region" description="Helical" evidence="8">
    <location>
        <begin position="259"/>
        <end position="280"/>
    </location>
</feature>
<dbReference type="RefSeq" id="WP_055656477.1">
    <property type="nucleotide sequence ID" value="NZ_CABIXC010000007.1"/>
</dbReference>
<dbReference type="PANTHER" id="PTHR36838">
    <property type="entry name" value="AUXIN EFFLUX CARRIER FAMILY PROTEIN"/>
    <property type="match status" value="1"/>
</dbReference>
<keyword evidence="6 8" id="KW-1133">Transmembrane helix</keyword>
<keyword evidence="7 8" id="KW-0472">Membrane</keyword>
<protein>
    <submittedName>
        <fullName evidence="9">Auxin efflux carrier family protein</fullName>
    </submittedName>
</protein>
<evidence type="ECO:0000256" key="4">
    <source>
        <dbReference type="ARBA" id="ARBA00022475"/>
    </source>
</evidence>
<dbReference type="Proteomes" id="UP000095651">
    <property type="component" value="Unassembled WGS sequence"/>
</dbReference>
<evidence type="ECO:0000256" key="1">
    <source>
        <dbReference type="ARBA" id="ARBA00004651"/>
    </source>
</evidence>
<evidence type="ECO:0000256" key="3">
    <source>
        <dbReference type="ARBA" id="ARBA00022448"/>
    </source>
</evidence>
<evidence type="ECO:0000313" key="9">
    <source>
        <dbReference type="EMBL" id="CUO52146.1"/>
    </source>
</evidence>
<name>A0A174FTI2_9FIRM</name>
<dbReference type="GO" id="GO:0055085">
    <property type="term" value="P:transmembrane transport"/>
    <property type="evidence" value="ECO:0007669"/>
    <property type="project" value="InterPro"/>
</dbReference>
<accession>A0A174FTI2</accession>
<feature type="transmembrane region" description="Helical" evidence="8">
    <location>
        <begin position="292"/>
        <end position="316"/>
    </location>
</feature>
<feature type="transmembrane region" description="Helical" evidence="8">
    <location>
        <begin position="135"/>
        <end position="157"/>
    </location>
</feature>
<feature type="transmembrane region" description="Helical" evidence="8">
    <location>
        <begin position="65"/>
        <end position="89"/>
    </location>
</feature>
<dbReference type="GO" id="GO:0005886">
    <property type="term" value="C:plasma membrane"/>
    <property type="evidence" value="ECO:0007669"/>
    <property type="project" value="UniProtKB-SubCell"/>
</dbReference>
<organism evidence="9 10">
    <name type="scientific">Hungatella hathewayi</name>
    <dbReference type="NCBI Taxonomy" id="154046"/>
    <lineage>
        <taxon>Bacteria</taxon>
        <taxon>Bacillati</taxon>
        <taxon>Bacillota</taxon>
        <taxon>Clostridia</taxon>
        <taxon>Lachnospirales</taxon>
        <taxon>Lachnospiraceae</taxon>
        <taxon>Hungatella</taxon>
    </lineage>
</organism>
<dbReference type="AlphaFoldDB" id="A0A174FTI2"/>
<dbReference type="EMBL" id="CYZE01000007">
    <property type="protein sequence ID" value="CUO52146.1"/>
    <property type="molecule type" value="Genomic_DNA"/>
</dbReference>
<sequence>MTGIVFQKITVMFLILAAGILCCRWKLIDEEGNRKLSNLLLLLVNPVVIFVSYQMEYDSRLIRNLILAFLLGLLCFALQIAVCSLLIPAGGKSGLLTRKKENKNYQIERLCAVYSNCGFIGIPLINSLFGREGVFYLTGYLTIFYLFLWTHGVILMTGKADRRTTIKNLCSPAIIGVLLGLFCFAFQILLPDTVVEALSSIGSMNTPLAMLVAGAALGQTSLRSCVGNVRIYYISMIRLMIIPFCLILLFQFLPFSPVLLLTTLIAASCPVGACCTMFALTYGKDGAYASQIFTVTTLLCIVTIPFVVAAAGIVGIG</sequence>
<dbReference type="PANTHER" id="PTHR36838:SF1">
    <property type="entry name" value="SLR1864 PROTEIN"/>
    <property type="match status" value="1"/>
</dbReference>
<comment type="subcellular location">
    <subcellularLocation>
        <location evidence="1">Cell membrane</location>
        <topology evidence="1">Multi-pass membrane protein</topology>
    </subcellularLocation>
</comment>
<dbReference type="Pfam" id="PF03547">
    <property type="entry name" value="Mem_trans"/>
    <property type="match status" value="1"/>
</dbReference>
<reference evidence="9 10" key="1">
    <citation type="submission" date="2015-09" db="EMBL/GenBank/DDBJ databases">
        <authorList>
            <consortium name="Pathogen Informatics"/>
        </authorList>
    </citation>
    <scope>NUCLEOTIDE SEQUENCE [LARGE SCALE GENOMIC DNA]</scope>
    <source>
        <strain evidence="9 10">2789STDY5608850</strain>
    </source>
</reference>